<evidence type="ECO:0000313" key="8">
    <source>
        <dbReference type="EMBL" id="AQS59625.1"/>
    </source>
</evidence>
<evidence type="ECO:0000256" key="4">
    <source>
        <dbReference type="ARBA" id="ARBA00022989"/>
    </source>
</evidence>
<name>A0A1S6IXW9_9FIRM</name>
<dbReference type="InterPro" id="IPR051790">
    <property type="entry name" value="Cytochrome_c-biogenesis_DsbD"/>
</dbReference>
<feature type="transmembrane region" description="Helical" evidence="6">
    <location>
        <begin position="12"/>
        <end position="43"/>
    </location>
</feature>
<dbReference type="STRING" id="1833852.B0537_11375"/>
<evidence type="ECO:0000256" key="1">
    <source>
        <dbReference type="ARBA" id="ARBA00004141"/>
    </source>
</evidence>
<dbReference type="InterPro" id="IPR003834">
    <property type="entry name" value="Cyt_c_assmbl_TM_dom"/>
</dbReference>
<feature type="domain" description="Cytochrome C biogenesis protein transmembrane" evidence="7">
    <location>
        <begin position="14"/>
        <end position="219"/>
    </location>
</feature>
<feature type="transmembrane region" description="Helical" evidence="6">
    <location>
        <begin position="89"/>
        <end position="108"/>
    </location>
</feature>
<dbReference type="PANTHER" id="PTHR31272">
    <property type="entry name" value="CYTOCHROME C-TYPE BIOGENESIS PROTEIN HI_1454-RELATED"/>
    <property type="match status" value="1"/>
</dbReference>
<comment type="similarity">
    <text evidence="2">Belongs to the DsbD family.</text>
</comment>
<dbReference type="Proteomes" id="UP000189464">
    <property type="component" value="Chromosome"/>
</dbReference>
<keyword evidence="9" id="KW-1185">Reference proteome</keyword>
<evidence type="ECO:0000256" key="6">
    <source>
        <dbReference type="SAM" id="Phobius"/>
    </source>
</evidence>
<reference evidence="8 9" key="1">
    <citation type="journal article" date="2016" name="Int. J. Syst. Evol. Microbiol.">
        <title>Desulfotomaculum ferrireducens sp. nov., a moderately thermophilic sulfate-reducing and dissimilatory Fe(III)-reducing bacterium isolated from compost.</title>
        <authorList>
            <person name="Yang G."/>
            <person name="Guo J."/>
            <person name="Zhuang L."/>
            <person name="Yuan Y."/>
            <person name="Zhou S."/>
        </authorList>
    </citation>
    <scope>NUCLEOTIDE SEQUENCE [LARGE SCALE GENOMIC DNA]</scope>
    <source>
        <strain evidence="8 9">GSS09</strain>
    </source>
</reference>
<sequence>MPSLETLLAGSLLFSLLAALTAGLFSGISPCTLPTAVMVVAYVGGYDNRSRLKGFILSLSFVLGLSLTLAIAGAVVSAVGGLFMGSKVVWYLAALVAVLMGANLLGLFKLPGFGVNPTGVKQGSGVLGAFLLGIPFAIIASPCTAPITATVLAYAATKGSVWYGFTLLFAYAMGRSIPLLAAGTFTSVLKNAAKFEGFSRVVQKISGLALIVLGFYLLYGVVG</sequence>
<feature type="transmembrane region" description="Helical" evidence="6">
    <location>
        <begin position="162"/>
        <end position="189"/>
    </location>
</feature>
<dbReference type="KEGG" id="dfg:B0537_11375"/>
<dbReference type="AlphaFoldDB" id="A0A1S6IXW9"/>
<dbReference type="OrthoDB" id="9809733at2"/>
<evidence type="ECO:0000256" key="5">
    <source>
        <dbReference type="ARBA" id="ARBA00023136"/>
    </source>
</evidence>
<dbReference type="Pfam" id="PF02683">
    <property type="entry name" value="DsbD_TM"/>
    <property type="match status" value="1"/>
</dbReference>
<feature type="transmembrane region" description="Helical" evidence="6">
    <location>
        <begin position="129"/>
        <end position="156"/>
    </location>
</feature>
<accession>A0A1S6IXW9</accession>
<dbReference type="PANTHER" id="PTHR31272:SF6">
    <property type="entry name" value="CYTOCHROME C-TYPE BIOGENESIS CCDA-LIKE CHLOROPLASTIC PROTEIN"/>
    <property type="match status" value="1"/>
</dbReference>
<protein>
    <recommendedName>
        <fullName evidence="7">Cytochrome C biogenesis protein transmembrane domain-containing protein</fullName>
    </recommendedName>
</protein>
<dbReference type="GO" id="GO:0016020">
    <property type="term" value="C:membrane"/>
    <property type="evidence" value="ECO:0007669"/>
    <property type="project" value="UniProtKB-SubCell"/>
</dbReference>
<keyword evidence="3 6" id="KW-0812">Transmembrane</keyword>
<dbReference type="RefSeq" id="WP_077714690.1">
    <property type="nucleotide sequence ID" value="NZ_CP019698.1"/>
</dbReference>
<evidence type="ECO:0000313" key="9">
    <source>
        <dbReference type="Proteomes" id="UP000189464"/>
    </source>
</evidence>
<gene>
    <name evidence="8" type="ORF">B0537_11375</name>
</gene>
<keyword evidence="4 6" id="KW-1133">Transmembrane helix</keyword>
<feature type="transmembrane region" description="Helical" evidence="6">
    <location>
        <begin position="55"/>
        <end position="83"/>
    </location>
</feature>
<evidence type="ECO:0000256" key="2">
    <source>
        <dbReference type="ARBA" id="ARBA00006143"/>
    </source>
</evidence>
<dbReference type="EMBL" id="CP019698">
    <property type="protein sequence ID" value="AQS59625.1"/>
    <property type="molecule type" value="Genomic_DNA"/>
</dbReference>
<evidence type="ECO:0000256" key="3">
    <source>
        <dbReference type="ARBA" id="ARBA00022692"/>
    </source>
</evidence>
<proteinExistence type="inferred from homology"/>
<keyword evidence="5 6" id="KW-0472">Membrane</keyword>
<organism evidence="8 9">
    <name type="scientific">Desulforamulus ferrireducens</name>
    <dbReference type="NCBI Taxonomy" id="1833852"/>
    <lineage>
        <taxon>Bacteria</taxon>
        <taxon>Bacillati</taxon>
        <taxon>Bacillota</taxon>
        <taxon>Clostridia</taxon>
        <taxon>Eubacteriales</taxon>
        <taxon>Peptococcaceae</taxon>
        <taxon>Desulforamulus</taxon>
    </lineage>
</organism>
<dbReference type="GO" id="GO:0017004">
    <property type="term" value="P:cytochrome complex assembly"/>
    <property type="evidence" value="ECO:0007669"/>
    <property type="project" value="InterPro"/>
</dbReference>
<feature type="transmembrane region" description="Helical" evidence="6">
    <location>
        <begin position="201"/>
        <end position="222"/>
    </location>
</feature>
<evidence type="ECO:0000259" key="7">
    <source>
        <dbReference type="Pfam" id="PF02683"/>
    </source>
</evidence>
<comment type="subcellular location">
    <subcellularLocation>
        <location evidence="1">Membrane</location>
        <topology evidence="1">Multi-pass membrane protein</topology>
    </subcellularLocation>
</comment>